<sequence>MEGVSGSSSLYTPSIWTQSHLSHPSDVDLPHRPPVYIRRTDISASLHAYERLLETSKTFTSCMSAMSKASADMAAALEDCSSLKGAHACGAAFQAACGLHYLKSNYDQVLCDTFWKEFSIPLLSHLDVYRQTVQDRQLAHEKTMSEQSQILKGIELKYQKQDRQRHRDLSSFRTMLSELQRKVNDMEEIKAQHYTEVLENEEYTWNLIAQKVMLLVRAQVDMADRLSSKAVNDPILESIMATIPDPFQSYGPPKRENELFSILQPMISKRSASSPSPTSPNLPSTSDASLSKADMSVSPTNLLTERASRHSQSLFPVDAASESAEADTTLRADPDRSMPGTGQVDKDSTSFSPHADRKLPARLLQSRPSFHMLFGYTHPEEPSPPSPQTQSPHNHNHDVSS</sequence>
<dbReference type="GO" id="GO:0000329">
    <property type="term" value="C:fungal-type vacuole membrane"/>
    <property type="evidence" value="ECO:0007669"/>
    <property type="project" value="InterPro"/>
</dbReference>
<dbReference type="InterPro" id="IPR027267">
    <property type="entry name" value="AH/BAR_dom_sf"/>
</dbReference>
<dbReference type="EMBL" id="AAYY01000020">
    <property type="protein sequence ID" value="EDP41563.1"/>
    <property type="molecule type" value="Genomic_DNA"/>
</dbReference>
<dbReference type="PANTHER" id="PTHR38407:SF1">
    <property type="entry name" value="PROTEIN IVY1"/>
    <property type="match status" value="1"/>
</dbReference>
<dbReference type="Gene3D" id="1.20.1270.60">
    <property type="entry name" value="Arfaptin homology (AH) domain/BAR domain"/>
    <property type="match status" value="1"/>
</dbReference>
<evidence type="ECO:0008006" key="5">
    <source>
        <dbReference type="Google" id="ProtNLM"/>
    </source>
</evidence>
<name>A8QD44_MALGO</name>
<organism evidence="3 4">
    <name type="scientific">Malassezia globosa (strain ATCC MYA-4612 / CBS 7966)</name>
    <name type="common">Dandruff-associated fungus</name>
    <dbReference type="NCBI Taxonomy" id="425265"/>
    <lineage>
        <taxon>Eukaryota</taxon>
        <taxon>Fungi</taxon>
        <taxon>Dikarya</taxon>
        <taxon>Basidiomycota</taxon>
        <taxon>Ustilaginomycotina</taxon>
        <taxon>Malasseziomycetes</taxon>
        <taxon>Malasseziales</taxon>
        <taxon>Malasseziaceae</taxon>
        <taxon>Malassezia</taxon>
    </lineage>
</organism>
<accession>A8QD44</accession>
<dbReference type="Proteomes" id="UP000008837">
    <property type="component" value="Unassembled WGS sequence"/>
</dbReference>
<reference evidence="3 4" key="1">
    <citation type="journal article" date="2007" name="Proc. Natl. Acad. Sci. U.S.A.">
        <title>Dandruff-associated Malassezia genomes reveal convergent and divergent virulence traits shared with plant and human fungal pathogens.</title>
        <authorList>
            <person name="Xu J."/>
            <person name="Saunders C.W."/>
            <person name="Hu P."/>
            <person name="Grant R.A."/>
            <person name="Boekhout T."/>
            <person name="Kuramae E.E."/>
            <person name="Kronstad J.W."/>
            <person name="Deangelis Y.M."/>
            <person name="Reeder N.L."/>
            <person name="Johnstone K.R."/>
            <person name="Leland M."/>
            <person name="Fieno A.M."/>
            <person name="Begley W.M."/>
            <person name="Sun Y."/>
            <person name="Lacey M.P."/>
            <person name="Chaudhary T."/>
            <person name="Keough T."/>
            <person name="Chu L."/>
            <person name="Sears R."/>
            <person name="Yuan B."/>
            <person name="Dawson T.L.Jr."/>
        </authorList>
    </citation>
    <scope>NUCLEOTIDE SEQUENCE [LARGE SCALE GENOMIC DNA]</scope>
    <source>
        <strain evidence="4">ATCC MYA-4612 / CBS 7966</strain>
    </source>
</reference>
<evidence type="ECO:0000256" key="2">
    <source>
        <dbReference type="SAM" id="MobiDB-lite"/>
    </source>
</evidence>
<dbReference type="VEuPathDB" id="FungiDB:MGL_4112"/>
<feature type="region of interest" description="Disordered" evidence="2">
    <location>
        <begin position="269"/>
        <end position="401"/>
    </location>
</feature>
<keyword evidence="1" id="KW-0175">Coiled coil</keyword>
<dbReference type="GO" id="GO:0005543">
    <property type="term" value="F:phospholipid binding"/>
    <property type="evidence" value="ECO:0007669"/>
    <property type="project" value="InterPro"/>
</dbReference>
<dbReference type="GO" id="GO:0042144">
    <property type="term" value="P:vacuole fusion, non-autophagic"/>
    <property type="evidence" value="ECO:0007669"/>
    <property type="project" value="InterPro"/>
</dbReference>
<evidence type="ECO:0000313" key="3">
    <source>
        <dbReference type="EMBL" id="EDP41563.1"/>
    </source>
</evidence>
<gene>
    <name evidence="3" type="ORF">MGL_4112</name>
</gene>
<dbReference type="OrthoDB" id="5594612at2759"/>
<dbReference type="InterPro" id="IPR037470">
    <property type="entry name" value="IVY1"/>
</dbReference>
<feature type="compositionally biased region" description="Low complexity" evidence="2">
    <location>
        <begin position="269"/>
        <end position="286"/>
    </location>
</feature>
<dbReference type="PANTHER" id="PTHR38407">
    <property type="entry name" value="PROTEIN IVY1"/>
    <property type="match status" value="1"/>
</dbReference>
<dbReference type="RefSeq" id="XP_001728777.1">
    <property type="nucleotide sequence ID" value="XM_001728725.1"/>
</dbReference>
<dbReference type="InParanoid" id="A8QD44"/>
<comment type="caution">
    <text evidence="3">The sequence shown here is derived from an EMBL/GenBank/DDBJ whole genome shotgun (WGS) entry which is preliminary data.</text>
</comment>
<dbReference type="KEGG" id="mgl:MGL_4112"/>
<protein>
    <recommendedName>
        <fullName evidence="5">IMD domain-containing protein</fullName>
    </recommendedName>
</protein>
<feature type="coiled-coil region" evidence="1">
    <location>
        <begin position="169"/>
        <end position="196"/>
    </location>
</feature>
<feature type="compositionally biased region" description="Basic and acidic residues" evidence="2">
    <location>
        <begin position="344"/>
        <end position="359"/>
    </location>
</feature>
<evidence type="ECO:0000313" key="4">
    <source>
        <dbReference type="Proteomes" id="UP000008837"/>
    </source>
</evidence>
<dbReference type="STRING" id="425265.A8QD44"/>
<keyword evidence="4" id="KW-1185">Reference proteome</keyword>
<dbReference type="AlphaFoldDB" id="A8QD44"/>
<evidence type="ECO:0000256" key="1">
    <source>
        <dbReference type="SAM" id="Coils"/>
    </source>
</evidence>
<proteinExistence type="predicted"/>
<dbReference type="GeneID" id="5853074"/>